<keyword evidence="1 2" id="KW-0597">Phosphoprotein</keyword>
<evidence type="ECO:0000313" key="6">
    <source>
        <dbReference type="Proteomes" id="UP001061361"/>
    </source>
</evidence>
<dbReference type="Pfam" id="PF00072">
    <property type="entry name" value="Response_reg"/>
    <property type="match status" value="1"/>
</dbReference>
<dbReference type="Proteomes" id="UP001061361">
    <property type="component" value="Chromosome"/>
</dbReference>
<keyword evidence="6" id="KW-1185">Reference proteome</keyword>
<evidence type="ECO:0008006" key="7">
    <source>
        <dbReference type="Google" id="ProtNLM"/>
    </source>
</evidence>
<evidence type="ECO:0000256" key="2">
    <source>
        <dbReference type="PROSITE-ProRule" id="PRU00169"/>
    </source>
</evidence>
<gene>
    <name evidence="5" type="ORF">JCM14722_25390</name>
</gene>
<sequence length="237" mass="25854">MPSKILIIDDERPTLAMFALFLEAYGYEVFTAASGAEGIEMFRKHAVPIVLTDIKMPGMNGLEVLDAIKKIDPVTEVIIITGHGDMDLAISALGLGATDFINKPIQQAKLDAALNRAKERIRRSHDEKTNYVVRRQGESSVIEICGEVNSKAETRLDDAFSSALREAGKLVLSFTKESSINGAGMALLTQRLLECRDNGKAVALCGLTDDIRKIVDMVGIGKLARIFDTEEEALENS</sequence>
<dbReference type="SMART" id="SM00448">
    <property type="entry name" value="REC"/>
    <property type="match status" value="1"/>
</dbReference>
<reference evidence="5" key="1">
    <citation type="submission" date="2022-08" db="EMBL/GenBank/DDBJ databases">
        <title>Genome Sequence of the sulphate-reducing bacterium, Pseudodesulfovibrio portus JCM14722.</title>
        <authorList>
            <person name="Kondo R."/>
            <person name="Kataoka T."/>
        </authorList>
    </citation>
    <scope>NUCLEOTIDE SEQUENCE</scope>
    <source>
        <strain evidence="5">JCM 14722</strain>
    </source>
</reference>
<dbReference type="CDD" id="cd07043">
    <property type="entry name" value="STAS_anti-anti-sigma_factors"/>
    <property type="match status" value="1"/>
</dbReference>
<dbReference type="InterPro" id="IPR001789">
    <property type="entry name" value="Sig_transdc_resp-reg_receiver"/>
</dbReference>
<evidence type="ECO:0000259" key="3">
    <source>
        <dbReference type="PROSITE" id="PS50110"/>
    </source>
</evidence>
<dbReference type="SUPFAM" id="SSF52172">
    <property type="entry name" value="CheY-like"/>
    <property type="match status" value="1"/>
</dbReference>
<dbReference type="InterPro" id="IPR050595">
    <property type="entry name" value="Bact_response_regulator"/>
</dbReference>
<dbReference type="InterPro" id="IPR002645">
    <property type="entry name" value="STAS_dom"/>
</dbReference>
<evidence type="ECO:0000313" key="5">
    <source>
        <dbReference type="EMBL" id="BDQ34997.1"/>
    </source>
</evidence>
<dbReference type="Pfam" id="PF01740">
    <property type="entry name" value="STAS"/>
    <property type="match status" value="1"/>
</dbReference>
<feature type="domain" description="STAS" evidence="4">
    <location>
        <begin position="129"/>
        <end position="237"/>
    </location>
</feature>
<dbReference type="SUPFAM" id="SSF52091">
    <property type="entry name" value="SpoIIaa-like"/>
    <property type="match status" value="1"/>
</dbReference>
<dbReference type="PANTHER" id="PTHR44591">
    <property type="entry name" value="STRESS RESPONSE REGULATOR PROTEIN 1"/>
    <property type="match status" value="1"/>
</dbReference>
<feature type="modified residue" description="4-aspartylphosphate" evidence="2">
    <location>
        <position position="53"/>
    </location>
</feature>
<dbReference type="EMBL" id="AP026708">
    <property type="protein sequence ID" value="BDQ34997.1"/>
    <property type="molecule type" value="Genomic_DNA"/>
</dbReference>
<dbReference type="InterPro" id="IPR036513">
    <property type="entry name" value="STAS_dom_sf"/>
</dbReference>
<dbReference type="PANTHER" id="PTHR44591:SF3">
    <property type="entry name" value="RESPONSE REGULATORY DOMAIN-CONTAINING PROTEIN"/>
    <property type="match status" value="1"/>
</dbReference>
<name>A0ABM8AUN5_9BACT</name>
<feature type="domain" description="Response regulatory" evidence="3">
    <location>
        <begin position="4"/>
        <end position="118"/>
    </location>
</feature>
<proteinExistence type="predicted"/>
<dbReference type="Gene3D" id="3.40.50.2300">
    <property type="match status" value="1"/>
</dbReference>
<dbReference type="RefSeq" id="WP_264981888.1">
    <property type="nucleotide sequence ID" value="NZ_AP026708.1"/>
</dbReference>
<organism evidence="5 6">
    <name type="scientific">Pseudodesulfovibrio portus</name>
    <dbReference type="NCBI Taxonomy" id="231439"/>
    <lineage>
        <taxon>Bacteria</taxon>
        <taxon>Pseudomonadati</taxon>
        <taxon>Thermodesulfobacteriota</taxon>
        <taxon>Desulfovibrionia</taxon>
        <taxon>Desulfovibrionales</taxon>
        <taxon>Desulfovibrionaceae</taxon>
    </lineage>
</organism>
<evidence type="ECO:0000256" key="1">
    <source>
        <dbReference type="ARBA" id="ARBA00022553"/>
    </source>
</evidence>
<dbReference type="PROSITE" id="PS50801">
    <property type="entry name" value="STAS"/>
    <property type="match status" value="1"/>
</dbReference>
<protein>
    <recommendedName>
        <fullName evidence="7">Anti-sigma factor antagonist</fullName>
    </recommendedName>
</protein>
<accession>A0ABM8AUN5</accession>
<dbReference type="PROSITE" id="PS50110">
    <property type="entry name" value="RESPONSE_REGULATORY"/>
    <property type="match status" value="1"/>
</dbReference>
<dbReference type="InterPro" id="IPR011006">
    <property type="entry name" value="CheY-like_superfamily"/>
</dbReference>
<dbReference type="Gene3D" id="3.30.750.24">
    <property type="entry name" value="STAS domain"/>
    <property type="match status" value="1"/>
</dbReference>
<evidence type="ECO:0000259" key="4">
    <source>
        <dbReference type="PROSITE" id="PS50801"/>
    </source>
</evidence>